<dbReference type="EMBL" id="JBICCN010000118">
    <property type="protein sequence ID" value="KAL3092664.1"/>
    <property type="molecule type" value="Genomic_DNA"/>
</dbReference>
<name>A0ABD2JQB7_HETSC</name>
<sequence length="103" mass="11989">MIKGMFMFNTNRRRSTLNGTNALSGGQRSGRRVLAINFGRKEYRELEQLHFEGQTGEVWRVPQKYIYAYRQAQSRMASSFSAIEANDMRKKNFSELGSRIMID</sequence>
<protein>
    <submittedName>
        <fullName evidence="1">Uncharacterized protein</fullName>
    </submittedName>
</protein>
<comment type="caution">
    <text evidence="1">The sequence shown here is derived from an EMBL/GenBank/DDBJ whole genome shotgun (WGS) entry which is preliminary data.</text>
</comment>
<keyword evidence="2" id="KW-1185">Reference proteome</keyword>
<evidence type="ECO:0000313" key="2">
    <source>
        <dbReference type="Proteomes" id="UP001620645"/>
    </source>
</evidence>
<gene>
    <name evidence="1" type="ORF">niasHS_007873</name>
</gene>
<evidence type="ECO:0000313" key="1">
    <source>
        <dbReference type="EMBL" id="KAL3092664.1"/>
    </source>
</evidence>
<proteinExistence type="predicted"/>
<reference evidence="1 2" key="1">
    <citation type="submission" date="2024-10" db="EMBL/GenBank/DDBJ databases">
        <authorList>
            <person name="Kim D."/>
        </authorList>
    </citation>
    <scope>NUCLEOTIDE SEQUENCE [LARGE SCALE GENOMIC DNA]</scope>
    <source>
        <strain evidence="1">Taebaek</strain>
    </source>
</reference>
<accession>A0ABD2JQB7</accession>
<organism evidence="1 2">
    <name type="scientific">Heterodera schachtii</name>
    <name type="common">Sugarbeet cyst nematode worm</name>
    <name type="synonym">Tylenchus schachtii</name>
    <dbReference type="NCBI Taxonomy" id="97005"/>
    <lineage>
        <taxon>Eukaryota</taxon>
        <taxon>Metazoa</taxon>
        <taxon>Ecdysozoa</taxon>
        <taxon>Nematoda</taxon>
        <taxon>Chromadorea</taxon>
        <taxon>Rhabditida</taxon>
        <taxon>Tylenchina</taxon>
        <taxon>Tylenchomorpha</taxon>
        <taxon>Tylenchoidea</taxon>
        <taxon>Heteroderidae</taxon>
        <taxon>Heteroderinae</taxon>
        <taxon>Heterodera</taxon>
    </lineage>
</organism>
<dbReference type="AlphaFoldDB" id="A0ABD2JQB7"/>
<dbReference type="Proteomes" id="UP001620645">
    <property type="component" value="Unassembled WGS sequence"/>
</dbReference>